<evidence type="ECO:0000259" key="7">
    <source>
        <dbReference type="PROSITE" id="PS51532"/>
    </source>
</evidence>
<dbReference type="EMBL" id="CAADRP010001001">
    <property type="protein sequence ID" value="VFU34318.1"/>
    <property type="molecule type" value="Genomic_DNA"/>
</dbReference>
<dbReference type="GO" id="GO:0030170">
    <property type="term" value="F:pyridoxal phosphate binding"/>
    <property type="evidence" value="ECO:0007669"/>
    <property type="project" value="InterPro"/>
</dbReference>
<dbReference type="SUPFAM" id="SSF53383">
    <property type="entry name" value="PLP-dependent transferases"/>
    <property type="match status" value="1"/>
</dbReference>
<dbReference type="Gene3D" id="3.90.1150.10">
    <property type="entry name" value="Aspartate Aminotransferase, domain 1"/>
    <property type="match status" value="1"/>
</dbReference>
<dbReference type="Gene3D" id="2.60.120.470">
    <property type="entry name" value="PITH domain"/>
    <property type="match status" value="1"/>
</dbReference>
<dbReference type="InterPro" id="IPR015421">
    <property type="entry name" value="PyrdxlP-dep_Trfase_major"/>
</dbReference>
<reference evidence="8" key="1">
    <citation type="submission" date="2019-03" db="EMBL/GenBank/DDBJ databases">
        <authorList>
            <person name="Mank J."/>
            <person name="Almeida P."/>
        </authorList>
    </citation>
    <scope>NUCLEOTIDE SEQUENCE</scope>
    <source>
        <strain evidence="8">78183</strain>
    </source>
</reference>
<name>A0A6N2L0E2_SALVM</name>
<dbReference type="InterPro" id="IPR039429">
    <property type="entry name" value="SHMT-like_dom"/>
</dbReference>
<dbReference type="InterPro" id="IPR001085">
    <property type="entry name" value="Ser_HO-MeTrfase"/>
</dbReference>
<dbReference type="SUPFAM" id="SSF49785">
    <property type="entry name" value="Galactose-binding domain-like"/>
    <property type="match status" value="1"/>
</dbReference>
<comment type="similarity">
    <text evidence="4">Belongs to the SHMT family.</text>
</comment>
<comment type="catalytic activity">
    <reaction evidence="1">
        <text>(6R)-5,10-methylene-5,6,7,8-tetrahydrofolate + glycine + H2O = (6S)-5,6,7,8-tetrahydrofolate + L-serine</text>
        <dbReference type="Rhea" id="RHEA:15481"/>
        <dbReference type="ChEBI" id="CHEBI:15377"/>
        <dbReference type="ChEBI" id="CHEBI:15636"/>
        <dbReference type="ChEBI" id="CHEBI:33384"/>
        <dbReference type="ChEBI" id="CHEBI:57305"/>
        <dbReference type="ChEBI" id="CHEBI:57453"/>
        <dbReference type="EC" id="2.1.2.1"/>
    </reaction>
</comment>
<evidence type="ECO:0000256" key="1">
    <source>
        <dbReference type="ARBA" id="ARBA00001528"/>
    </source>
</evidence>
<dbReference type="UniPathway" id="UPA00193"/>
<dbReference type="InterPro" id="IPR015424">
    <property type="entry name" value="PyrdxlP-dep_Trfase"/>
</dbReference>
<evidence type="ECO:0000256" key="6">
    <source>
        <dbReference type="ARBA" id="ARBA00022898"/>
    </source>
</evidence>
<dbReference type="GO" id="GO:0005739">
    <property type="term" value="C:mitochondrion"/>
    <property type="evidence" value="ECO:0007669"/>
    <property type="project" value="TreeGrafter"/>
</dbReference>
<organism evidence="8">
    <name type="scientific">Salix viminalis</name>
    <name type="common">Common osier</name>
    <name type="synonym">Basket willow</name>
    <dbReference type="NCBI Taxonomy" id="40686"/>
    <lineage>
        <taxon>Eukaryota</taxon>
        <taxon>Viridiplantae</taxon>
        <taxon>Streptophyta</taxon>
        <taxon>Embryophyta</taxon>
        <taxon>Tracheophyta</taxon>
        <taxon>Spermatophyta</taxon>
        <taxon>Magnoliopsida</taxon>
        <taxon>eudicotyledons</taxon>
        <taxon>Gunneridae</taxon>
        <taxon>Pentapetalae</taxon>
        <taxon>rosids</taxon>
        <taxon>fabids</taxon>
        <taxon>Malpighiales</taxon>
        <taxon>Salicaceae</taxon>
        <taxon>Saliceae</taxon>
        <taxon>Salix</taxon>
    </lineage>
</organism>
<dbReference type="InterPro" id="IPR049943">
    <property type="entry name" value="Ser_HO-MeTrfase-like"/>
</dbReference>
<dbReference type="PROSITE" id="PS51532">
    <property type="entry name" value="PITH"/>
    <property type="match status" value="1"/>
</dbReference>
<dbReference type="Pfam" id="PF06201">
    <property type="entry name" value="PITH"/>
    <property type="match status" value="1"/>
</dbReference>
<dbReference type="Gene3D" id="3.40.640.10">
    <property type="entry name" value="Type I PLP-dependent aspartate aminotransferase-like (Major domain)"/>
    <property type="match status" value="2"/>
</dbReference>
<dbReference type="InterPro" id="IPR010400">
    <property type="entry name" value="PITH_dom"/>
</dbReference>
<dbReference type="GO" id="GO:0019264">
    <property type="term" value="P:glycine biosynthetic process from serine"/>
    <property type="evidence" value="ECO:0007669"/>
    <property type="project" value="InterPro"/>
</dbReference>
<gene>
    <name evidence="8" type="ORF">SVIM_LOCUS163688</name>
</gene>
<dbReference type="InterPro" id="IPR015422">
    <property type="entry name" value="PyrdxlP-dep_Trfase_small"/>
</dbReference>
<dbReference type="PANTHER" id="PTHR11680">
    <property type="entry name" value="SERINE HYDROXYMETHYLTRANSFERASE"/>
    <property type="match status" value="1"/>
</dbReference>
<sequence length="614" mass="67010">MACLHDHSCEDNDCSSNWSLYKHIDLPKVSALNEAVPGSAKSVFKPWEHRLNSSEEHLESNEGDPELLVYIPFTSDVKIKSIAIIGGTDGTSPSKMRAFINRDGIDFSDAQNMQAVQEWDLVENLNGLLEFQTRYAKFQSVASITLHFPDNFGGDTSQIHYIGFKGEATQLKRDVVATIVYELMPNPSDHKTKAESGGGFSQLETAATSGAAVMGSLQQPVLTKGSAFPMKRSVIISAKQFKSLELIASENFTSRAVMEAVGSCLTNKYSEGLPGKRYYGGNEYIDELETLCQKRALASFNLDGKKWGVNVQPLSGFGDLPHGGHLSHGFMTPKRRVSGTSIYFESMPYRLDESTGLVDYDMLEKTAILFRPKLIIAGASAYPRDFDYPRMRKIADAVGAFLMMDMAHISGLVAASVVADPFEYCDVVTTTTHKGGPHNHTIGGLAVCLKHAQSPEFKAYQKQVISNSRALANRMVELGYKLVSGGSDNHLILVDLRPLGLDGARVEKILDMASITLNKNSVPGDKSALVPGGIRIGSPAMTTRGFAGREFVATADLIHEGVQISLEAKKLVSGSKLQDFLKFVKSPDFPLSEKVSDLQRRVEALTTQFPIPGL</sequence>
<dbReference type="EC" id="2.1.2.1" evidence="5"/>
<feature type="domain" description="PITH" evidence="7">
    <location>
        <begin position="9"/>
        <end position="184"/>
    </location>
</feature>
<keyword evidence="6" id="KW-0663">Pyridoxal phosphate</keyword>
<dbReference type="Pfam" id="PF00464">
    <property type="entry name" value="SHMT"/>
    <property type="match status" value="2"/>
</dbReference>
<comment type="pathway">
    <text evidence="3">One-carbon metabolism; tetrahydrofolate interconversion.</text>
</comment>
<dbReference type="InterPro" id="IPR037047">
    <property type="entry name" value="PITH_dom_sf"/>
</dbReference>
<comment type="cofactor">
    <cofactor evidence="2">
        <name>pyridoxal 5'-phosphate</name>
        <dbReference type="ChEBI" id="CHEBI:597326"/>
    </cofactor>
</comment>
<dbReference type="GO" id="GO:0004372">
    <property type="term" value="F:glycine hydroxymethyltransferase activity"/>
    <property type="evidence" value="ECO:0007669"/>
    <property type="project" value="UniProtKB-EC"/>
</dbReference>
<dbReference type="PANTHER" id="PTHR11680:SF63">
    <property type="entry name" value="SERINE HYDROXYMETHYLTRANSFERASE 3, CHLOROPLASTIC"/>
    <property type="match status" value="1"/>
</dbReference>
<evidence type="ECO:0000256" key="2">
    <source>
        <dbReference type="ARBA" id="ARBA00001933"/>
    </source>
</evidence>
<evidence type="ECO:0000256" key="4">
    <source>
        <dbReference type="ARBA" id="ARBA00006376"/>
    </source>
</evidence>
<dbReference type="InterPro" id="IPR008979">
    <property type="entry name" value="Galactose-bd-like_sf"/>
</dbReference>
<dbReference type="AlphaFoldDB" id="A0A6N2L0E2"/>
<evidence type="ECO:0000313" key="8">
    <source>
        <dbReference type="EMBL" id="VFU34318.1"/>
    </source>
</evidence>
<dbReference type="CDD" id="cd00378">
    <property type="entry name" value="SHMT"/>
    <property type="match status" value="1"/>
</dbReference>
<evidence type="ECO:0000256" key="5">
    <source>
        <dbReference type="ARBA" id="ARBA00012256"/>
    </source>
</evidence>
<proteinExistence type="inferred from homology"/>
<protein>
    <recommendedName>
        <fullName evidence="5">glycine hydroxymethyltransferase</fullName>
        <ecNumber evidence="5">2.1.2.1</ecNumber>
    </recommendedName>
</protein>
<evidence type="ECO:0000256" key="3">
    <source>
        <dbReference type="ARBA" id="ARBA00004777"/>
    </source>
</evidence>
<dbReference type="GO" id="GO:0035999">
    <property type="term" value="P:tetrahydrofolate interconversion"/>
    <property type="evidence" value="ECO:0007669"/>
    <property type="project" value="UniProtKB-UniPathway"/>
</dbReference>
<accession>A0A6N2L0E2</accession>